<evidence type="ECO:0000256" key="1">
    <source>
        <dbReference type="SAM" id="Phobius"/>
    </source>
</evidence>
<reference evidence="2 3" key="1">
    <citation type="submission" date="2020-01" db="EMBL/GenBank/DDBJ databases">
        <title>Leptobacterium flavescens.</title>
        <authorList>
            <person name="Wang G."/>
        </authorList>
    </citation>
    <scope>NUCLEOTIDE SEQUENCE [LARGE SCALE GENOMIC DNA]</scope>
    <source>
        <strain evidence="2 3">KCTC 22160</strain>
    </source>
</reference>
<evidence type="ECO:0008006" key="4">
    <source>
        <dbReference type="Google" id="ProtNLM"/>
    </source>
</evidence>
<dbReference type="EMBL" id="JAABOO010000002">
    <property type="protein sequence ID" value="NER13603.1"/>
    <property type="molecule type" value="Genomic_DNA"/>
</dbReference>
<name>A0A6P0URV6_9FLAO</name>
<evidence type="ECO:0000313" key="3">
    <source>
        <dbReference type="Proteomes" id="UP000468581"/>
    </source>
</evidence>
<organism evidence="2 3">
    <name type="scientific">Leptobacterium flavescens</name>
    <dbReference type="NCBI Taxonomy" id="472055"/>
    <lineage>
        <taxon>Bacteria</taxon>
        <taxon>Pseudomonadati</taxon>
        <taxon>Bacteroidota</taxon>
        <taxon>Flavobacteriia</taxon>
        <taxon>Flavobacteriales</taxon>
        <taxon>Flavobacteriaceae</taxon>
        <taxon>Leptobacterium</taxon>
    </lineage>
</organism>
<protein>
    <recommendedName>
        <fullName evidence="4">Histidine kinase</fullName>
    </recommendedName>
</protein>
<dbReference type="AlphaFoldDB" id="A0A6P0URV6"/>
<feature type="transmembrane region" description="Helical" evidence="1">
    <location>
        <begin position="7"/>
        <end position="25"/>
    </location>
</feature>
<dbReference type="Proteomes" id="UP000468581">
    <property type="component" value="Unassembled WGS sequence"/>
</dbReference>
<accession>A0A6P0URV6</accession>
<keyword evidence="1" id="KW-0472">Membrane</keyword>
<keyword evidence="1" id="KW-0812">Transmembrane</keyword>
<keyword evidence="1" id="KW-1133">Transmembrane helix</keyword>
<comment type="caution">
    <text evidence="2">The sequence shown here is derived from an EMBL/GenBank/DDBJ whole genome shotgun (WGS) entry which is preliminary data.</text>
</comment>
<feature type="transmembrane region" description="Helical" evidence="1">
    <location>
        <begin position="50"/>
        <end position="68"/>
    </location>
</feature>
<keyword evidence="3" id="KW-1185">Reference proteome</keyword>
<dbReference type="RefSeq" id="WP_163606653.1">
    <property type="nucleotide sequence ID" value="NZ_JAABOO010000002.1"/>
</dbReference>
<evidence type="ECO:0000313" key="2">
    <source>
        <dbReference type="EMBL" id="NER13603.1"/>
    </source>
</evidence>
<proteinExistence type="predicted"/>
<sequence>MKSFIHKYKYIIIGAVISITGYLYSLKNNINLTDLAHKYLHFIEKYEVDLAFWVLILVFFVFLNLMSLQKKNSFAEKRKIYLSMLYASNHILRNLLNQIQIIRIEAGEDLNFDRETLKMFDESVEEAELLISRLSEVKNIDEDTIHESIKA</sequence>
<gene>
    <name evidence="2" type="ORF">GWK08_09155</name>
</gene>